<dbReference type="OMA" id="NNIMEIF"/>
<keyword evidence="2" id="KW-0732">Signal</keyword>
<dbReference type="PANTHER" id="PTHR12080">
    <property type="entry name" value="SIGNALING LYMPHOCYTIC ACTIVATION MOLECULE"/>
    <property type="match status" value="1"/>
</dbReference>
<dbReference type="PANTHER" id="PTHR12080:SF125">
    <property type="entry name" value="CD48 ANTIGEN-LIKE"/>
    <property type="match status" value="1"/>
</dbReference>
<dbReference type="Gene3D" id="2.60.40.10">
    <property type="entry name" value="Immunoglobulins"/>
    <property type="match status" value="2"/>
</dbReference>
<sequence>IRSQSVLQLRATLWIIIDNLNEVQHFEIGGNLELNPGFFSEITSITWKHKGNFVAEWIKDDAVPLEYLGDLKGRANVNLTTGVLTVSNMRKSDDGLFTVEINNKVLPVSFSAVGIANLENHRVEVIVRPLTCDSSADKCSLDCGDAFTDAEPVQYFWKKGGTGQWEKGEKRINISKATETFDTFTCRAQNRFSQKMSAPHDNPYKKRSFSTCSFLNKLCKIA</sequence>
<keyword evidence="7" id="KW-1185">Reference proteome</keyword>
<evidence type="ECO:0000256" key="2">
    <source>
        <dbReference type="ARBA" id="ARBA00022729"/>
    </source>
</evidence>
<keyword evidence="4" id="KW-0325">Glycoprotein</keyword>
<reference evidence="6" key="2">
    <citation type="submission" date="2025-08" db="UniProtKB">
        <authorList>
            <consortium name="Ensembl"/>
        </authorList>
    </citation>
    <scope>IDENTIFICATION</scope>
    <source>
        <strain evidence="6">Guanapo</strain>
    </source>
</reference>
<evidence type="ECO:0000256" key="3">
    <source>
        <dbReference type="ARBA" id="ARBA00023136"/>
    </source>
</evidence>
<evidence type="ECO:0000313" key="6">
    <source>
        <dbReference type="Ensembl" id="ENSPREP00000016505.1"/>
    </source>
</evidence>
<dbReference type="Ensembl" id="ENSPRET00000016684.1">
    <property type="protein sequence ID" value="ENSPREP00000016505.1"/>
    <property type="gene ID" value="ENSPREG00000011177.1"/>
</dbReference>
<dbReference type="STRING" id="8081.ENSPREP00000016505"/>
<reference evidence="6" key="3">
    <citation type="submission" date="2025-09" db="UniProtKB">
        <authorList>
            <consortium name="Ensembl"/>
        </authorList>
    </citation>
    <scope>IDENTIFICATION</scope>
    <source>
        <strain evidence="6">Guanapo</strain>
    </source>
</reference>
<dbReference type="InterPro" id="IPR013783">
    <property type="entry name" value="Ig-like_fold"/>
</dbReference>
<dbReference type="GO" id="GO:0016020">
    <property type="term" value="C:membrane"/>
    <property type="evidence" value="ECO:0007669"/>
    <property type="project" value="UniProtKB-SubCell"/>
</dbReference>
<evidence type="ECO:0000313" key="7">
    <source>
        <dbReference type="Proteomes" id="UP000242638"/>
    </source>
</evidence>
<dbReference type="InterPro" id="IPR007110">
    <property type="entry name" value="Ig-like_dom"/>
</dbReference>
<dbReference type="AlphaFoldDB" id="A0A3P9P3X0"/>
<evidence type="ECO:0000256" key="1">
    <source>
        <dbReference type="ARBA" id="ARBA00004370"/>
    </source>
</evidence>
<reference evidence="7" key="1">
    <citation type="submission" date="2013-11" db="EMBL/GenBank/DDBJ databases">
        <title>The genomic landscape of the Guanapo guppy.</title>
        <authorList>
            <person name="Kuenstner A."/>
            <person name="Dreyer C."/>
        </authorList>
    </citation>
    <scope>NUCLEOTIDE SEQUENCE</scope>
    <source>
        <strain evidence="7">Guanapo</strain>
    </source>
</reference>
<feature type="domain" description="Ig-like" evidence="5">
    <location>
        <begin position="107"/>
        <end position="197"/>
    </location>
</feature>
<dbReference type="InterPro" id="IPR015631">
    <property type="entry name" value="CD2/SLAM_rcpt"/>
</dbReference>
<dbReference type="PROSITE" id="PS50835">
    <property type="entry name" value="IG_LIKE"/>
    <property type="match status" value="1"/>
</dbReference>
<dbReference type="GeneTree" id="ENSGT00610000086518"/>
<accession>A0A3P9P3X0</accession>
<name>A0A3P9P3X0_POERE</name>
<dbReference type="InterPro" id="IPR036179">
    <property type="entry name" value="Ig-like_dom_sf"/>
</dbReference>
<comment type="subcellular location">
    <subcellularLocation>
        <location evidence="1">Membrane</location>
    </subcellularLocation>
</comment>
<evidence type="ECO:0000256" key="4">
    <source>
        <dbReference type="ARBA" id="ARBA00023180"/>
    </source>
</evidence>
<protein>
    <recommendedName>
        <fullName evidence="5">Ig-like domain-containing protein</fullName>
    </recommendedName>
</protein>
<organism evidence="6 7">
    <name type="scientific">Poecilia reticulata</name>
    <name type="common">Guppy</name>
    <name type="synonym">Acanthophacelus reticulatus</name>
    <dbReference type="NCBI Taxonomy" id="8081"/>
    <lineage>
        <taxon>Eukaryota</taxon>
        <taxon>Metazoa</taxon>
        <taxon>Chordata</taxon>
        <taxon>Craniata</taxon>
        <taxon>Vertebrata</taxon>
        <taxon>Euteleostomi</taxon>
        <taxon>Actinopterygii</taxon>
        <taxon>Neopterygii</taxon>
        <taxon>Teleostei</taxon>
        <taxon>Neoteleostei</taxon>
        <taxon>Acanthomorphata</taxon>
        <taxon>Ovalentaria</taxon>
        <taxon>Atherinomorphae</taxon>
        <taxon>Cyprinodontiformes</taxon>
        <taxon>Poeciliidae</taxon>
        <taxon>Poeciliinae</taxon>
        <taxon>Poecilia</taxon>
    </lineage>
</organism>
<dbReference type="Bgee" id="ENSPREG00000011177">
    <property type="expression patterns" value="Expressed in head and 1 other cell type or tissue"/>
</dbReference>
<dbReference type="SUPFAM" id="SSF48726">
    <property type="entry name" value="Immunoglobulin"/>
    <property type="match status" value="1"/>
</dbReference>
<proteinExistence type="predicted"/>
<evidence type="ECO:0000259" key="5">
    <source>
        <dbReference type="PROSITE" id="PS50835"/>
    </source>
</evidence>
<keyword evidence="3" id="KW-0472">Membrane</keyword>
<dbReference type="Proteomes" id="UP000242638">
    <property type="component" value="Unassembled WGS sequence"/>
</dbReference>